<keyword evidence="2" id="KW-0547">Nucleotide-binding</keyword>
<dbReference type="GO" id="GO:0016787">
    <property type="term" value="F:hydrolase activity"/>
    <property type="evidence" value="ECO:0007669"/>
    <property type="project" value="UniProtKB-KW"/>
</dbReference>
<name>A0A9W8BDZ1_9FUNG</name>
<evidence type="ECO:0000256" key="5">
    <source>
        <dbReference type="ARBA" id="ARBA00022840"/>
    </source>
</evidence>
<keyword evidence="6" id="KW-0694">RNA-binding</keyword>
<protein>
    <recommendedName>
        <fullName evidence="1">RNA helicase</fullName>
        <ecNumber evidence="1">3.6.4.13</ecNumber>
    </recommendedName>
</protein>
<dbReference type="PANTHER" id="PTHR47959:SF1">
    <property type="entry name" value="ATP-DEPENDENT RNA HELICASE DBPA"/>
    <property type="match status" value="1"/>
</dbReference>
<evidence type="ECO:0000256" key="8">
    <source>
        <dbReference type="SAM" id="MobiDB-lite"/>
    </source>
</evidence>
<evidence type="ECO:0000313" key="10">
    <source>
        <dbReference type="EMBL" id="KAJ1996918.1"/>
    </source>
</evidence>
<evidence type="ECO:0000256" key="2">
    <source>
        <dbReference type="ARBA" id="ARBA00022741"/>
    </source>
</evidence>
<dbReference type="EC" id="3.6.4.13" evidence="1"/>
<sequence>MSPSIDTTAIAGLSLSSPMPSPATKESKKDKKSKSDKKEKKEKKSKSEKSEKKHKRKHASSSGSDESADEADSSEEVQRPSKKVHTKDASDAAVAPAPAAEAKKEEAANELSIDSFPLSESTKAALRSRGIEALFPIQASTLRPILDGLDVLGRARTGTGKTLAFSLPMIELML</sequence>
<dbReference type="GO" id="GO:0005829">
    <property type="term" value="C:cytosol"/>
    <property type="evidence" value="ECO:0007669"/>
    <property type="project" value="TreeGrafter"/>
</dbReference>
<feature type="non-terminal residue" evidence="10">
    <location>
        <position position="174"/>
    </location>
</feature>
<comment type="catalytic activity">
    <reaction evidence="7">
        <text>ATP + H2O = ADP + phosphate + H(+)</text>
        <dbReference type="Rhea" id="RHEA:13065"/>
        <dbReference type="ChEBI" id="CHEBI:15377"/>
        <dbReference type="ChEBI" id="CHEBI:15378"/>
        <dbReference type="ChEBI" id="CHEBI:30616"/>
        <dbReference type="ChEBI" id="CHEBI:43474"/>
        <dbReference type="ChEBI" id="CHEBI:456216"/>
        <dbReference type="EC" id="3.6.4.13"/>
    </reaction>
</comment>
<dbReference type="SUPFAM" id="SSF52540">
    <property type="entry name" value="P-loop containing nucleoside triphosphate hydrolases"/>
    <property type="match status" value="1"/>
</dbReference>
<evidence type="ECO:0000256" key="7">
    <source>
        <dbReference type="ARBA" id="ARBA00047984"/>
    </source>
</evidence>
<dbReference type="PANTHER" id="PTHR47959">
    <property type="entry name" value="ATP-DEPENDENT RNA HELICASE RHLE-RELATED"/>
    <property type="match status" value="1"/>
</dbReference>
<keyword evidence="4" id="KW-0347">Helicase</keyword>
<keyword evidence="3" id="KW-0378">Hydrolase</keyword>
<feature type="compositionally biased region" description="Low complexity" evidence="8">
    <location>
        <begin position="91"/>
        <end position="100"/>
    </location>
</feature>
<dbReference type="GO" id="GO:0003723">
    <property type="term" value="F:RNA binding"/>
    <property type="evidence" value="ECO:0007669"/>
    <property type="project" value="UniProtKB-KW"/>
</dbReference>
<evidence type="ECO:0000256" key="3">
    <source>
        <dbReference type="ARBA" id="ARBA00022801"/>
    </source>
</evidence>
<organism evidence="10 11">
    <name type="scientific">Coemansia thaxteri</name>
    <dbReference type="NCBI Taxonomy" id="2663907"/>
    <lineage>
        <taxon>Eukaryota</taxon>
        <taxon>Fungi</taxon>
        <taxon>Fungi incertae sedis</taxon>
        <taxon>Zoopagomycota</taxon>
        <taxon>Kickxellomycotina</taxon>
        <taxon>Kickxellomycetes</taxon>
        <taxon>Kickxellales</taxon>
        <taxon>Kickxellaceae</taxon>
        <taxon>Coemansia</taxon>
    </lineage>
</organism>
<dbReference type="GO" id="GO:0003724">
    <property type="term" value="F:RNA helicase activity"/>
    <property type="evidence" value="ECO:0007669"/>
    <property type="project" value="UniProtKB-EC"/>
</dbReference>
<dbReference type="Gene3D" id="3.40.50.300">
    <property type="entry name" value="P-loop containing nucleotide triphosphate hydrolases"/>
    <property type="match status" value="1"/>
</dbReference>
<evidence type="ECO:0000259" key="9">
    <source>
        <dbReference type="Pfam" id="PF00270"/>
    </source>
</evidence>
<dbReference type="InterPro" id="IPR050079">
    <property type="entry name" value="DEAD_box_RNA_helicase"/>
</dbReference>
<keyword evidence="5" id="KW-0067">ATP-binding</keyword>
<dbReference type="GO" id="GO:0005524">
    <property type="term" value="F:ATP binding"/>
    <property type="evidence" value="ECO:0007669"/>
    <property type="project" value="UniProtKB-KW"/>
</dbReference>
<evidence type="ECO:0000256" key="6">
    <source>
        <dbReference type="ARBA" id="ARBA00022884"/>
    </source>
</evidence>
<feature type="compositionally biased region" description="Basic residues" evidence="8">
    <location>
        <begin position="30"/>
        <end position="44"/>
    </location>
</feature>
<reference evidence="10" key="1">
    <citation type="submission" date="2022-07" db="EMBL/GenBank/DDBJ databases">
        <title>Phylogenomic reconstructions and comparative analyses of Kickxellomycotina fungi.</title>
        <authorList>
            <person name="Reynolds N.K."/>
            <person name="Stajich J.E."/>
            <person name="Barry K."/>
            <person name="Grigoriev I.V."/>
            <person name="Crous P."/>
            <person name="Smith M.E."/>
        </authorList>
    </citation>
    <scope>NUCLEOTIDE SEQUENCE</scope>
    <source>
        <strain evidence="10">IMI 214461</strain>
    </source>
</reference>
<keyword evidence="11" id="KW-1185">Reference proteome</keyword>
<dbReference type="Proteomes" id="UP001150907">
    <property type="component" value="Unassembled WGS sequence"/>
</dbReference>
<dbReference type="Pfam" id="PF00270">
    <property type="entry name" value="DEAD"/>
    <property type="match status" value="1"/>
</dbReference>
<comment type="caution">
    <text evidence="10">The sequence shown here is derived from an EMBL/GenBank/DDBJ whole genome shotgun (WGS) entry which is preliminary data.</text>
</comment>
<dbReference type="InterPro" id="IPR027417">
    <property type="entry name" value="P-loop_NTPase"/>
</dbReference>
<evidence type="ECO:0000256" key="1">
    <source>
        <dbReference type="ARBA" id="ARBA00012552"/>
    </source>
</evidence>
<feature type="region of interest" description="Disordered" evidence="8">
    <location>
        <begin position="1"/>
        <end position="112"/>
    </location>
</feature>
<dbReference type="AlphaFoldDB" id="A0A9W8BDZ1"/>
<evidence type="ECO:0000256" key="4">
    <source>
        <dbReference type="ARBA" id="ARBA00022806"/>
    </source>
</evidence>
<feature type="compositionally biased region" description="Acidic residues" evidence="8">
    <location>
        <begin position="66"/>
        <end position="75"/>
    </location>
</feature>
<feature type="domain" description="DEAD/DEAH-box helicase" evidence="9">
    <location>
        <begin position="136"/>
        <end position="171"/>
    </location>
</feature>
<dbReference type="InterPro" id="IPR011545">
    <property type="entry name" value="DEAD/DEAH_box_helicase_dom"/>
</dbReference>
<evidence type="ECO:0000313" key="11">
    <source>
        <dbReference type="Proteomes" id="UP001150907"/>
    </source>
</evidence>
<gene>
    <name evidence="10" type="ORF">H4R26_006014</name>
</gene>
<dbReference type="EMBL" id="JANBQF010001583">
    <property type="protein sequence ID" value="KAJ1996918.1"/>
    <property type="molecule type" value="Genomic_DNA"/>
</dbReference>
<proteinExistence type="predicted"/>
<accession>A0A9W8BDZ1</accession>
<dbReference type="OrthoDB" id="1191041at2759"/>